<dbReference type="Proteomes" id="UP000539075">
    <property type="component" value="Unassembled WGS sequence"/>
</dbReference>
<dbReference type="PANTHER" id="PTHR22789">
    <property type="entry name" value="FUCULOSE PHOSPHATE ALDOLASE"/>
    <property type="match status" value="1"/>
</dbReference>
<dbReference type="AlphaFoldDB" id="A0A7W8C437"/>
<dbReference type="GO" id="GO:0008738">
    <property type="term" value="F:L-fuculose-phosphate aldolase activity"/>
    <property type="evidence" value="ECO:0007669"/>
    <property type="project" value="UniProtKB-EC"/>
</dbReference>
<dbReference type="SMART" id="SM01007">
    <property type="entry name" value="Aldolase_II"/>
    <property type="match status" value="1"/>
</dbReference>
<dbReference type="Pfam" id="PF00596">
    <property type="entry name" value="Aldolase_II"/>
    <property type="match status" value="1"/>
</dbReference>
<keyword evidence="1" id="KW-0479">Metal-binding</keyword>
<dbReference type="InterPro" id="IPR050197">
    <property type="entry name" value="Aldolase_class_II_sugar_metab"/>
</dbReference>
<evidence type="ECO:0000313" key="4">
    <source>
        <dbReference type="EMBL" id="MBB5144087.1"/>
    </source>
</evidence>
<gene>
    <name evidence="4" type="ORF">HNQ38_002195</name>
</gene>
<dbReference type="RefSeq" id="WP_183720374.1">
    <property type="nucleotide sequence ID" value="NZ_JACHGO010000006.1"/>
</dbReference>
<evidence type="ECO:0000256" key="2">
    <source>
        <dbReference type="ARBA" id="ARBA00023239"/>
    </source>
</evidence>
<dbReference type="PANTHER" id="PTHR22789:SF0">
    <property type="entry name" value="3-OXO-TETRONATE 4-PHOSPHATE DECARBOXYLASE-RELATED"/>
    <property type="match status" value="1"/>
</dbReference>
<accession>A0A7W8C437</accession>
<proteinExistence type="predicted"/>
<feature type="domain" description="Class II aldolase/adducin N-terminal" evidence="3">
    <location>
        <begin position="26"/>
        <end position="225"/>
    </location>
</feature>
<evidence type="ECO:0000259" key="3">
    <source>
        <dbReference type="SMART" id="SM01007"/>
    </source>
</evidence>
<dbReference type="GO" id="GO:0005829">
    <property type="term" value="C:cytosol"/>
    <property type="evidence" value="ECO:0007669"/>
    <property type="project" value="TreeGrafter"/>
</dbReference>
<comment type="caution">
    <text evidence="4">The sequence shown here is derived from an EMBL/GenBank/DDBJ whole genome shotgun (WGS) entry which is preliminary data.</text>
</comment>
<dbReference type="GO" id="GO:0046872">
    <property type="term" value="F:metal ion binding"/>
    <property type="evidence" value="ECO:0007669"/>
    <property type="project" value="UniProtKB-KW"/>
</dbReference>
<dbReference type="InterPro" id="IPR001303">
    <property type="entry name" value="Aldolase_II/adducin_N"/>
</dbReference>
<protein>
    <submittedName>
        <fullName evidence="4">L-fuculose-phosphate aldolase</fullName>
        <ecNumber evidence="4">4.1.2.17</ecNumber>
    </submittedName>
</protein>
<keyword evidence="2 4" id="KW-0456">Lyase</keyword>
<dbReference type="EMBL" id="JACHGO010000006">
    <property type="protein sequence ID" value="MBB5144087.1"/>
    <property type="molecule type" value="Genomic_DNA"/>
</dbReference>
<reference evidence="4 5" key="1">
    <citation type="submission" date="2020-08" db="EMBL/GenBank/DDBJ databases">
        <title>Genomic Encyclopedia of Type Strains, Phase IV (KMG-IV): sequencing the most valuable type-strain genomes for metagenomic binning, comparative biology and taxonomic classification.</title>
        <authorList>
            <person name="Goeker M."/>
        </authorList>
    </citation>
    <scope>NUCLEOTIDE SEQUENCE [LARGE SCALE GENOMIC DNA]</scope>
    <source>
        <strain evidence="4 5">DSM 11275</strain>
    </source>
</reference>
<dbReference type="InterPro" id="IPR036409">
    <property type="entry name" value="Aldolase_II/adducin_N_sf"/>
</dbReference>
<dbReference type="GO" id="GO:0019323">
    <property type="term" value="P:pentose catabolic process"/>
    <property type="evidence" value="ECO:0007669"/>
    <property type="project" value="TreeGrafter"/>
</dbReference>
<organism evidence="4 5">
    <name type="scientific">Desulfovibrio intestinalis</name>
    <dbReference type="NCBI Taxonomy" id="58621"/>
    <lineage>
        <taxon>Bacteria</taxon>
        <taxon>Pseudomonadati</taxon>
        <taxon>Thermodesulfobacteriota</taxon>
        <taxon>Desulfovibrionia</taxon>
        <taxon>Desulfovibrionales</taxon>
        <taxon>Desulfovibrionaceae</taxon>
        <taxon>Desulfovibrio</taxon>
    </lineage>
</organism>
<evidence type="ECO:0000313" key="5">
    <source>
        <dbReference type="Proteomes" id="UP000539075"/>
    </source>
</evidence>
<sequence>MTEPRHSVDKTILPFVAEELMPRVAEDMRSVCRDAWEQGLLSGCNGNASCRLPAPYDTIVCLTRSGAAKGRLAPQDCCLVDLHSATPLYGGPASTESGMHLAIYRAKPHCKAILHTHPRRLLALSLRLESGQSGDQKGGLPDGLPNVLKDFLRLPLFEADVWRARLGFAPALPPGTTELADAVAKASLEHPAVWMSGHGLCGTGESLAEALCLTEELEHLAAIQLLSMS</sequence>
<dbReference type="EC" id="4.1.2.17" evidence="4"/>
<evidence type="ECO:0000256" key="1">
    <source>
        <dbReference type="ARBA" id="ARBA00022723"/>
    </source>
</evidence>
<keyword evidence="5" id="KW-1185">Reference proteome</keyword>
<dbReference type="Gene3D" id="3.40.225.10">
    <property type="entry name" value="Class II aldolase/adducin N-terminal domain"/>
    <property type="match status" value="1"/>
</dbReference>
<dbReference type="SUPFAM" id="SSF53639">
    <property type="entry name" value="AraD/HMP-PK domain-like"/>
    <property type="match status" value="1"/>
</dbReference>
<name>A0A7W8C437_9BACT</name>